<name>A0A2S9Y5Z7_9BACT</name>
<dbReference type="AlphaFoldDB" id="A0A2S9Y5Z7"/>
<dbReference type="EMBL" id="PVNL01000118">
    <property type="protein sequence ID" value="PRQ00476.1"/>
    <property type="molecule type" value="Genomic_DNA"/>
</dbReference>
<evidence type="ECO:0000313" key="2">
    <source>
        <dbReference type="Proteomes" id="UP000238823"/>
    </source>
</evidence>
<evidence type="ECO:0000313" key="1">
    <source>
        <dbReference type="EMBL" id="PRQ00476.1"/>
    </source>
</evidence>
<dbReference type="Proteomes" id="UP000238823">
    <property type="component" value="Unassembled WGS sequence"/>
</dbReference>
<gene>
    <name evidence="1" type="ORF">ENSA7_59700</name>
</gene>
<reference evidence="1 2" key="1">
    <citation type="submission" date="2018-03" db="EMBL/GenBank/DDBJ databases">
        <title>Draft Genome Sequences of the Obligatory Marine Myxobacteria Enhygromyxa salina SWB007.</title>
        <authorList>
            <person name="Poehlein A."/>
            <person name="Moghaddam J.A."/>
            <person name="Harms H."/>
            <person name="Alanjari M."/>
            <person name="Koenig G.M."/>
            <person name="Daniel R."/>
            <person name="Schaeberle T.F."/>
        </authorList>
    </citation>
    <scope>NUCLEOTIDE SEQUENCE [LARGE SCALE GENOMIC DNA]</scope>
    <source>
        <strain evidence="1 2">SWB007</strain>
    </source>
</reference>
<dbReference type="SUPFAM" id="SSF50405">
    <property type="entry name" value="Actin-crosslinking proteins"/>
    <property type="match status" value="1"/>
</dbReference>
<protein>
    <submittedName>
        <fullName evidence="1">Uncharacterized protein</fullName>
    </submittedName>
</protein>
<accession>A0A2S9Y5Z7</accession>
<dbReference type="InterPro" id="IPR008999">
    <property type="entry name" value="Actin-crosslinking"/>
</dbReference>
<organism evidence="1 2">
    <name type="scientific">Enhygromyxa salina</name>
    <dbReference type="NCBI Taxonomy" id="215803"/>
    <lineage>
        <taxon>Bacteria</taxon>
        <taxon>Pseudomonadati</taxon>
        <taxon>Myxococcota</taxon>
        <taxon>Polyangia</taxon>
        <taxon>Nannocystales</taxon>
        <taxon>Nannocystaceae</taxon>
        <taxon>Enhygromyxa</taxon>
    </lineage>
</organism>
<comment type="caution">
    <text evidence="1">The sequence shown here is derived from an EMBL/GenBank/DDBJ whole genome shotgun (WGS) entry which is preliminary data.</text>
</comment>
<sequence length="58" mass="6976">MYVHSNRAEWERWRIEPVGERFLLTSVAHGLHLGARPDGSVYTHANTYQWEQWSYSLW</sequence>
<proteinExistence type="predicted"/>